<feature type="compositionally biased region" description="Basic residues" evidence="1">
    <location>
        <begin position="804"/>
        <end position="815"/>
    </location>
</feature>
<feature type="compositionally biased region" description="Pro residues" evidence="1">
    <location>
        <begin position="214"/>
        <end position="225"/>
    </location>
</feature>
<reference evidence="3" key="1">
    <citation type="submission" date="2020-06" db="EMBL/GenBank/DDBJ databases">
        <authorList>
            <consortium name="Plant Systems Biology data submission"/>
        </authorList>
    </citation>
    <scope>NUCLEOTIDE SEQUENCE</scope>
    <source>
        <strain evidence="3">D6</strain>
    </source>
</reference>
<feature type="region of interest" description="Disordered" evidence="1">
    <location>
        <begin position="580"/>
        <end position="630"/>
    </location>
</feature>
<comment type="caution">
    <text evidence="3">The sequence shown here is derived from an EMBL/GenBank/DDBJ whole genome shotgun (WGS) entry which is preliminary data.</text>
</comment>
<name>A0A9N8ENQ1_9STRA</name>
<dbReference type="InterPro" id="IPR005114">
    <property type="entry name" value="Helicase_assoc"/>
</dbReference>
<proteinExistence type="predicted"/>
<feature type="compositionally biased region" description="Basic residues" evidence="1">
    <location>
        <begin position="1282"/>
        <end position="1291"/>
    </location>
</feature>
<feature type="compositionally biased region" description="Basic residues" evidence="1">
    <location>
        <begin position="478"/>
        <end position="488"/>
    </location>
</feature>
<dbReference type="Pfam" id="PF03457">
    <property type="entry name" value="HA"/>
    <property type="match status" value="2"/>
</dbReference>
<feature type="region of interest" description="Disordered" evidence="1">
    <location>
        <begin position="725"/>
        <end position="1008"/>
    </location>
</feature>
<keyword evidence="4" id="KW-1185">Reference proteome</keyword>
<feature type="compositionally biased region" description="Basic and acidic residues" evidence="1">
    <location>
        <begin position="496"/>
        <end position="508"/>
    </location>
</feature>
<feature type="region of interest" description="Disordered" evidence="1">
    <location>
        <begin position="176"/>
        <end position="259"/>
    </location>
</feature>
<evidence type="ECO:0000259" key="2">
    <source>
        <dbReference type="Pfam" id="PF03457"/>
    </source>
</evidence>
<gene>
    <name evidence="3" type="ORF">SEMRO_1329_G263310.1</name>
</gene>
<feature type="compositionally biased region" description="Polar residues" evidence="1">
    <location>
        <begin position="735"/>
        <end position="753"/>
    </location>
</feature>
<protein>
    <submittedName>
        <fullName evidence="3">Type III restriction enzyme, res subunit</fullName>
    </submittedName>
</protein>
<feature type="compositionally biased region" description="Basic residues" evidence="1">
    <location>
        <begin position="27"/>
        <end position="37"/>
    </location>
</feature>
<feature type="compositionally biased region" description="Polar residues" evidence="1">
    <location>
        <begin position="907"/>
        <end position="918"/>
    </location>
</feature>
<feature type="domain" description="Helicase-associated" evidence="2">
    <location>
        <begin position="1417"/>
        <end position="1480"/>
    </location>
</feature>
<feature type="region of interest" description="Disordered" evidence="1">
    <location>
        <begin position="389"/>
        <end position="562"/>
    </location>
</feature>
<feature type="region of interest" description="Disordered" evidence="1">
    <location>
        <begin position="1"/>
        <end position="38"/>
    </location>
</feature>
<evidence type="ECO:0000256" key="1">
    <source>
        <dbReference type="SAM" id="MobiDB-lite"/>
    </source>
</evidence>
<evidence type="ECO:0000313" key="4">
    <source>
        <dbReference type="Proteomes" id="UP001153069"/>
    </source>
</evidence>
<dbReference type="Gene3D" id="6.10.140.530">
    <property type="match status" value="1"/>
</dbReference>
<dbReference type="Proteomes" id="UP001153069">
    <property type="component" value="Unassembled WGS sequence"/>
</dbReference>
<accession>A0A9N8ENQ1</accession>
<feature type="compositionally biased region" description="Basic residues" evidence="1">
    <location>
        <begin position="828"/>
        <end position="848"/>
    </location>
</feature>
<dbReference type="PANTHER" id="PTHR33418:SF1">
    <property type="entry name" value="HELICASE-ASSOCIATED DOMAIN-CONTAINING PROTEIN"/>
    <property type="match status" value="1"/>
</dbReference>
<sequence>MSSTEQVPNLKQSPSTDHPPVAPSAKVKSKKKKKKKGIAPPFQTFEVVTSNGEDGGYTTLRMVTSIDVLLVDNNNNNNNSHNKELYDFTRHPGNIRCRKFVKLSLSKLDALTTETATREDLEEGFAERVVKTTREQFGALFLKRVDPANVNCTQWVEAGNPESTQEVLQMYRNQKAKQLPSIKTERIVKTEAPPPQLEWQRQPHANGHDDPVLQQPPPQEFPQPSPTQNTQEDLQNQQDTQTQQDQFPEPMQEDPVEQPIHQEQPALHQQDNQLQLNHHDEPMEQDPVEQPMHQELQDQQPMSLAALPEPMGPASPGSVAGLGIVHEAHVQQAIFAARDTPSGKTDNPSSVAAATPPLGLMTQFPPIPNSAVLSPGMAFVQQLPTTPAMPPLMGTAPERQSMTPACPDLPALPGMANPSTVPEQAVDPLGTKPTSLKKPPPEQPTTAQPVSDQPVPVKRKRGRPRKGEIVPPKPKYVGPKRKRGRPRKYPLPPQKLIDRPPAKSKEAGDANELPITRDARGRNRLVALPNPRKAPTVAPPPLSPGPEATQGDGSFLLSPTSKKDTEFDFNLHASPNFVFAEDSPKQKRGTLTFISPPKPATEFPFPSPPAPKTTQSSPQPVDDHGSTASQVEQAKNYLKIKDPIWLSMYAQLEAARVTLYSLGHTDKWVSGNVRQAQRMKPDMHGDEQPLNHWVLDQQEMYREHCAWEEAKHQERTQQMLLQSTAAKTGGAEASGTAQATQVDSEDSNGTTTKKAPAKPRGAGSSETVTETGTDEAPENSGKANSTKLAMTKEGKQAATSSAKGHAKARNKRKKAPLTCAENEPSKLRSLRSRISRKRTKQRLPRAAKTKQGSDDDEDDANKDESNKIASIESSGTPEAPLGDKEANESNQKPNAKNPTAVADEKAQTSNSEAQSTTEVRPPAQENATSDTGENGKTGPGEGIAAEQTSKPTGEETSVVPTVAQGASNAGKVNDPDDPWELPPLNHAAESLGEPESLGQPESCVPDDKVNSEQRIQKIREMQRAKILLLDDIHFIWQPDQEPPADAPQEWKDSFYDLREYVRSRGDTAVSDSVELGSWAQLQRMKYQRSMTMMTKTSVATGETPPTQAPPLSRGQMAALRGIGFDWDDLESSQFYVMYLKLVEFIHRVGDGMVPPPIRFFREDDIDDDDVMVATRADPKLYFWVQRQRYEHVRFLRAKEIAEQRAAGVDEDGHALVLQLLEEEEQSVEHSSKRRKTADDNDDCTVIADLVGTPGKHLLNGNTGMTSSSIDADKENEQNGKPIKTRKRHTKSRRDPLSKAKAGLRKNTVILQSSDAVSTLTQAQVDLLTRAGFIWATDLSFNWMYQYRRLQAFFIKNGHSRATRAATDASLKLNRWCTNMRTLHQRSIKGLEFGMSLEKQKLLAKLDFRFEFEDMPERVSFDERYQWLVKYKEEEGHVNVPQKHPTLGHFVKRLRKEYLSYSRGEKYMNPRKIQLLNEIGFNWSVRNHQGFRRANKPRYKEVEDDDYDEEDDFMVAERSPPPKNDKLRTESIVANAVSKKASSVSENECIGCYGTIIFASAKCESCRGVYCHNCFDEVCTNDQECTKCMGTVISTS</sequence>
<feature type="compositionally biased region" description="Polar residues" evidence="1">
    <location>
        <begin position="1259"/>
        <end position="1269"/>
    </location>
</feature>
<feature type="compositionally biased region" description="Polar residues" evidence="1">
    <location>
        <begin position="1"/>
        <end position="16"/>
    </location>
</feature>
<feature type="compositionally biased region" description="Polar residues" evidence="1">
    <location>
        <begin position="888"/>
        <end position="897"/>
    </location>
</feature>
<dbReference type="EMBL" id="CAICTM010001327">
    <property type="protein sequence ID" value="CAB9522676.1"/>
    <property type="molecule type" value="Genomic_DNA"/>
</dbReference>
<feature type="compositionally biased region" description="Polar residues" evidence="1">
    <location>
        <begin position="925"/>
        <end position="934"/>
    </location>
</feature>
<organism evidence="3 4">
    <name type="scientific">Seminavis robusta</name>
    <dbReference type="NCBI Taxonomy" id="568900"/>
    <lineage>
        <taxon>Eukaryota</taxon>
        <taxon>Sar</taxon>
        <taxon>Stramenopiles</taxon>
        <taxon>Ochrophyta</taxon>
        <taxon>Bacillariophyta</taxon>
        <taxon>Bacillariophyceae</taxon>
        <taxon>Bacillariophycidae</taxon>
        <taxon>Naviculales</taxon>
        <taxon>Naviculaceae</taxon>
        <taxon>Seminavis</taxon>
    </lineage>
</organism>
<feature type="region of interest" description="Disordered" evidence="1">
    <location>
        <begin position="1257"/>
        <end position="1299"/>
    </location>
</feature>
<feature type="compositionally biased region" description="Polar residues" evidence="1">
    <location>
        <begin position="946"/>
        <end position="967"/>
    </location>
</feature>
<dbReference type="PANTHER" id="PTHR33418">
    <property type="entry name" value="HELICASE-ASSOCIATED"/>
    <property type="match status" value="1"/>
</dbReference>
<feature type="domain" description="Helicase-associated" evidence="2">
    <location>
        <begin position="1047"/>
        <end position="1124"/>
    </location>
</feature>
<evidence type="ECO:0000313" key="3">
    <source>
        <dbReference type="EMBL" id="CAB9522676.1"/>
    </source>
</evidence>
<feature type="compositionally biased region" description="Low complexity" evidence="1">
    <location>
        <begin position="226"/>
        <end position="246"/>
    </location>
</feature>